<dbReference type="SUPFAM" id="SSF57667">
    <property type="entry name" value="beta-beta-alpha zinc fingers"/>
    <property type="match status" value="1"/>
</dbReference>
<dbReference type="InterPro" id="IPR013087">
    <property type="entry name" value="Znf_C2H2_type"/>
</dbReference>
<evidence type="ECO:0000256" key="9">
    <source>
        <dbReference type="PROSITE-ProRule" id="PRU00042"/>
    </source>
</evidence>
<dbReference type="Gene3D" id="3.30.160.60">
    <property type="entry name" value="Classic Zinc Finger"/>
    <property type="match status" value="1"/>
</dbReference>
<reference evidence="12" key="1">
    <citation type="submission" date="2020-07" db="EMBL/GenBank/DDBJ databases">
        <title>Genome sequence and genetic diversity analysis of an under-domesticated orphan crop, white fonio (Digitaria exilis).</title>
        <authorList>
            <person name="Bennetzen J.L."/>
            <person name="Chen S."/>
            <person name="Ma X."/>
            <person name="Wang X."/>
            <person name="Yssel A.E.J."/>
            <person name="Chaluvadi S.R."/>
            <person name="Johnson M."/>
            <person name="Gangashetty P."/>
            <person name="Hamidou F."/>
            <person name="Sanogo M.D."/>
            <person name="Zwaenepoel A."/>
            <person name="Wallace J."/>
            <person name="Van De Peer Y."/>
            <person name="Van Deynze A."/>
        </authorList>
    </citation>
    <scope>NUCLEOTIDE SEQUENCE</scope>
    <source>
        <tissue evidence="12">Leaves</tissue>
    </source>
</reference>
<feature type="compositionally biased region" description="Polar residues" evidence="10">
    <location>
        <begin position="44"/>
        <end position="65"/>
    </location>
</feature>
<feature type="domain" description="C2H2-type" evidence="11">
    <location>
        <begin position="95"/>
        <end position="122"/>
    </location>
</feature>
<keyword evidence="4 9" id="KW-0863">Zinc-finger</keyword>
<dbReference type="EMBL" id="JACEFO010002177">
    <property type="protein sequence ID" value="KAF8675839.1"/>
    <property type="molecule type" value="Genomic_DNA"/>
</dbReference>
<comment type="caution">
    <text evidence="12">The sequence shown here is derived from an EMBL/GenBank/DDBJ whole genome shotgun (WGS) entry which is preliminary data.</text>
</comment>
<feature type="region of interest" description="Disordered" evidence="10">
    <location>
        <begin position="121"/>
        <end position="143"/>
    </location>
</feature>
<dbReference type="AlphaFoldDB" id="A0A835AXY7"/>
<feature type="compositionally biased region" description="Low complexity" evidence="10">
    <location>
        <begin position="244"/>
        <end position="279"/>
    </location>
</feature>
<protein>
    <recommendedName>
        <fullName evidence="11">C2H2-type domain-containing protein</fullName>
    </recommendedName>
</protein>
<keyword evidence="6" id="KW-0805">Transcription regulation</keyword>
<evidence type="ECO:0000256" key="7">
    <source>
        <dbReference type="ARBA" id="ARBA00023163"/>
    </source>
</evidence>
<evidence type="ECO:0000313" key="13">
    <source>
        <dbReference type="Proteomes" id="UP000636709"/>
    </source>
</evidence>
<dbReference type="GO" id="GO:0005634">
    <property type="term" value="C:nucleus"/>
    <property type="evidence" value="ECO:0007669"/>
    <property type="project" value="UniProtKB-SubCell"/>
</dbReference>
<keyword evidence="5" id="KW-0862">Zinc</keyword>
<dbReference type="Pfam" id="PF13912">
    <property type="entry name" value="zf-C2H2_6"/>
    <property type="match status" value="2"/>
</dbReference>
<sequence length="447" mass="45670">MEGGSSVERRRSRRRLLADLCGRDEAEEGEFVPGDHSDADTEEYYNNNRRGGCSSDSEGTISDSAPANHGGASASSSPTAINNGGASSAAAAAVLACPFCGKEFRNHKAVCGHMKVHREQGIGKKGKKGKKVHQEQGIVKDKKKKGIKRDVAVVGGWGGTAKRGCSGTKGWAAESDQSMAAAVAEAKMIVLAPMPLAFAPPNSPPVRMTPAKPNPPREPTASAASNLSSVAVESDAMANDDSVESSSAMEAVAAGAASPASEAAVHAAGEQTPPVHQRPVAPPPGGRQDPRGYTCNKCNKWFRTHQGLGGHVVGHKNRELAAALHGGAVPDARIAKPAKAHVCKVCGAEFPGGIQLGGHMRKHYTGAPLNKKPRHVTPPGTATVGVAGLTVALSVKSDEASPAAKPAVVGRVLLFGIDIGTGVKTPAAQEGSSATEASASTTTGGEQ</sequence>
<evidence type="ECO:0000313" key="12">
    <source>
        <dbReference type="EMBL" id="KAF8675839.1"/>
    </source>
</evidence>
<evidence type="ECO:0000259" key="11">
    <source>
        <dbReference type="PROSITE" id="PS50157"/>
    </source>
</evidence>
<keyword evidence="2" id="KW-0479">Metal-binding</keyword>
<keyword evidence="13" id="KW-1185">Reference proteome</keyword>
<keyword evidence="7" id="KW-0804">Transcription</keyword>
<dbReference type="Proteomes" id="UP000636709">
    <property type="component" value="Unassembled WGS sequence"/>
</dbReference>
<evidence type="ECO:0000256" key="8">
    <source>
        <dbReference type="ARBA" id="ARBA00023242"/>
    </source>
</evidence>
<evidence type="ECO:0000256" key="1">
    <source>
        <dbReference type="ARBA" id="ARBA00004123"/>
    </source>
</evidence>
<gene>
    <name evidence="12" type="ORF">HU200_047330</name>
</gene>
<proteinExistence type="predicted"/>
<dbReference type="OrthoDB" id="676567at2759"/>
<keyword evidence="3" id="KW-0677">Repeat</keyword>
<dbReference type="PROSITE" id="PS00028">
    <property type="entry name" value="ZINC_FINGER_C2H2_1"/>
    <property type="match status" value="3"/>
</dbReference>
<comment type="subcellular location">
    <subcellularLocation>
        <location evidence="1">Nucleus</location>
    </subcellularLocation>
</comment>
<evidence type="ECO:0000256" key="10">
    <source>
        <dbReference type="SAM" id="MobiDB-lite"/>
    </source>
</evidence>
<feature type="domain" description="C2H2-type" evidence="11">
    <location>
        <begin position="293"/>
        <end position="320"/>
    </location>
</feature>
<dbReference type="SMART" id="SM00355">
    <property type="entry name" value="ZnF_C2H2"/>
    <property type="match status" value="3"/>
</dbReference>
<evidence type="ECO:0000256" key="4">
    <source>
        <dbReference type="ARBA" id="ARBA00022771"/>
    </source>
</evidence>
<organism evidence="12 13">
    <name type="scientific">Digitaria exilis</name>
    <dbReference type="NCBI Taxonomy" id="1010633"/>
    <lineage>
        <taxon>Eukaryota</taxon>
        <taxon>Viridiplantae</taxon>
        <taxon>Streptophyta</taxon>
        <taxon>Embryophyta</taxon>
        <taxon>Tracheophyta</taxon>
        <taxon>Spermatophyta</taxon>
        <taxon>Magnoliopsida</taxon>
        <taxon>Liliopsida</taxon>
        <taxon>Poales</taxon>
        <taxon>Poaceae</taxon>
        <taxon>PACMAD clade</taxon>
        <taxon>Panicoideae</taxon>
        <taxon>Panicodae</taxon>
        <taxon>Paniceae</taxon>
        <taxon>Anthephorinae</taxon>
        <taxon>Digitaria</taxon>
    </lineage>
</organism>
<evidence type="ECO:0000256" key="5">
    <source>
        <dbReference type="ARBA" id="ARBA00022833"/>
    </source>
</evidence>
<accession>A0A835AXY7</accession>
<dbReference type="GO" id="GO:0008270">
    <property type="term" value="F:zinc ion binding"/>
    <property type="evidence" value="ECO:0007669"/>
    <property type="project" value="UniProtKB-KW"/>
</dbReference>
<feature type="region of interest" description="Disordered" evidence="10">
    <location>
        <begin position="203"/>
        <end position="292"/>
    </location>
</feature>
<evidence type="ECO:0000256" key="3">
    <source>
        <dbReference type="ARBA" id="ARBA00022737"/>
    </source>
</evidence>
<dbReference type="PANTHER" id="PTHR26374:SF378">
    <property type="entry name" value="C2H2-TYPE ZINC FINGER FAMILY PROTEIN"/>
    <property type="match status" value="1"/>
</dbReference>
<feature type="compositionally biased region" description="Low complexity" evidence="10">
    <location>
        <begin position="221"/>
        <end position="234"/>
    </location>
</feature>
<dbReference type="Gramene" id="Dexi5A01G0022150.1">
    <property type="protein sequence ID" value="Dexi5A01G0022150.1:cds"/>
    <property type="gene ID" value="Dexi5A01G0022150"/>
</dbReference>
<feature type="region of interest" description="Disordered" evidence="10">
    <location>
        <begin position="425"/>
        <end position="447"/>
    </location>
</feature>
<dbReference type="PROSITE" id="PS50157">
    <property type="entry name" value="ZINC_FINGER_C2H2_2"/>
    <property type="match status" value="3"/>
</dbReference>
<feature type="domain" description="C2H2-type" evidence="11">
    <location>
        <begin position="341"/>
        <end position="368"/>
    </location>
</feature>
<evidence type="ECO:0000256" key="6">
    <source>
        <dbReference type="ARBA" id="ARBA00023015"/>
    </source>
</evidence>
<feature type="region of interest" description="Disordered" evidence="10">
    <location>
        <begin position="25"/>
        <end position="79"/>
    </location>
</feature>
<feature type="compositionally biased region" description="Low complexity" evidence="10">
    <location>
        <begin position="430"/>
        <end position="447"/>
    </location>
</feature>
<keyword evidence="8" id="KW-0539">Nucleus</keyword>
<dbReference type="InterPro" id="IPR036236">
    <property type="entry name" value="Znf_C2H2_sf"/>
</dbReference>
<evidence type="ECO:0000256" key="2">
    <source>
        <dbReference type="ARBA" id="ARBA00022723"/>
    </source>
</evidence>
<name>A0A835AXY7_9POAL</name>
<dbReference type="PANTHER" id="PTHR26374">
    <property type="entry name" value="ZINC FINGER PROTEIN ZAT5"/>
    <property type="match status" value="1"/>
</dbReference>